<sequence>MATGKSSVSFALVCVIFAVMVAVAMSHEGHEHHHSPAPSPDSPSENGAADISPHLFSTTLLASLALLLTFCLSFIY</sequence>
<name>A0ACC1Z0F8_MELAZ</name>
<accession>A0ACC1Z0F8</accession>
<dbReference type="Proteomes" id="UP001164539">
    <property type="component" value="Chromosome 1"/>
</dbReference>
<reference evidence="1 2" key="1">
    <citation type="journal article" date="2023" name="Science">
        <title>Complex scaffold remodeling in plant triterpene biosynthesis.</title>
        <authorList>
            <person name="De La Pena R."/>
            <person name="Hodgson H."/>
            <person name="Liu J.C."/>
            <person name="Stephenson M.J."/>
            <person name="Martin A.C."/>
            <person name="Owen C."/>
            <person name="Harkess A."/>
            <person name="Leebens-Mack J."/>
            <person name="Jimenez L.E."/>
            <person name="Osbourn A."/>
            <person name="Sattely E.S."/>
        </authorList>
    </citation>
    <scope>NUCLEOTIDE SEQUENCE [LARGE SCALE GENOMIC DNA]</scope>
    <source>
        <strain evidence="2">cv. JPN11</strain>
        <tissue evidence="1">Leaf</tissue>
    </source>
</reference>
<evidence type="ECO:0000313" key="1">
    <source>
        <dbReference type="EMBL" id="KAJ4729382.1"/>
    </source>
</evidence>
<evidence type="ECO:0000313" key="2">
    <source>
        <dbReference type="Proteomes" id="UP001164539"/>
    </source>
</evidence>
<protein>
    <submittedName>
        <fullName evidence="1">Uncharacterized protein</fullName>
    </submittedName>
</protein>
<proteinExistence type="predicted"/>
<gene>
    <name evidence="1" type="ORF">OWV82_002174</name>
</gene>
<organism evidence="1 2">
    <name type="scientific">Melia azedarach</name>
    <name type="common">Chinaberry tree</name>
    <dbReference type="NCBI Taxonomy" id="155640"/>
    <lineage>
        <taxon>Eukaryota</taxon>
        <taxon>Viridiplantae</taxon>
        <taxon>Streptophyta</taxon>
        <taxon>Embryophyta</taxon>
        <taxon>Tracheophyta</taxon>
        <taxon>Spermatophyta</taxon>
        <taxon>Magnoliopsida</taxon>
        <taxon>eudicotyledons</taxon>
        <taxon>Gunneridae</taxon>
        <taxon>Pentapetalae</taxon>
        <taxon>rosids</taxon>
        <taxon>malvids</taxon>
        <taxon>Sapindales</taxon>
        <taxon>Meliaceae</taxon>
        <taxon>Melia</taxon>
    </lineage>
</organism>
<dbReference type="EMBL" id="CM051394">
    <property type="protein sequence ID" value="KAJ4729382.1"/>
    <property type="molecule type" value="Genomic_DNA"/>
</dbReference>
<keyword evidence="2" id="KW-1185">Reference proteome</keyword>
<comment type="caution">
    <text evidence="1">The sequence shown here is derived from an EMBL/GenBank/DDBJ whole genome shotgun (WGS) entry which is preliminary data.</text>
</comment>